<sequence length="201" mass="24173">MLSTEYCYFDGSSVSITYDVCHDGPFMIICEDSFLYLMAKSNLEFSIVDKGNKVYTMYMNPYVDTYYIECNKNAFWQLVNKYCSLTKECSIKDDWDLYGSEFGKVEKKLHTYDILCEQILFSRSEESDDRFYVSCSDSFHDFMRMAIDYKEIQMDDTDRFKNRENFKLIECDEESIFRFLYRLCIIENMHPYLFKMYDACE</sequence>
<protein>
    <submittedName>
        <fullName evidence="1">Uncharacterized protein</fullName>
    </submittedName>
</protein>
<proteinExistence type="predicted"/>
<dbReference type="EMBL" id="BK015795">
    <property type="protein sequence ID" value="DAE25216.1"/>
    <property type="molecule type" value="Genomic_DNA"/>
</dbReference>
<name>A0A8S5R1J4_9CAUD</name>
<reference evidence="1" key="1">
    <citation type="journal article" date="2021" name="Proc. Natl. Acad. Sci. U.S.A.">
        <title>A Catalog of Tens of Thousands of Viruses from Human Metagenomes Reveals Hidden Associations with Chronic Diseases.</title>
        <authorList>
            <person name="Tisza M.J."/>
            <person name="Buck C.B."/>
        </authorList>
    </citation>
    <scope>NUCLEOTIDE SEQUENCE</scope>
    <source>
        <strain evidence="1">CtWWc42</strain>
    </source>
</reference>
<organism evidence="1">
    <name type="scientific">Siphoviridae sp. ctWWc42</name>
    <dbReference type="NCBI Taxonomy" id="2826361"/>
    <lineage>
        <taxon>Viruses</taxon>
        <taxon>Duplodnaviria</taxon>
        <taxon>Heunggongvirae</taxon>
        <taxon>Uroviricota</taxon>
        <taxon>Caudoviricetes</taxon>
    </lineage>
</organism>
<evidence type="ECO:0000313" key="1">
    <source>
        <dbReference type="EMBL" id="DAE25216.1"/>
    </source>
</evidence>
<accession>A0A8S5R1J4</accession>